<dbReference type="PANTHER" id="PTHR12526:SF637">
    <property type="entry name" value="GLYCOSYLTRANSFERASE EPSF-RELATED"/>
    <property type="match status" value="1"/>
</dbReference>
<dbReference type="CDD" id="cd03801">
    <property type="entry name" value="GT4_PimA-like"/>
    <property type="match status" value="1"/>
</dbReference>
<reference evidence="1 2" key="1">
    <citation type="submission" date="2020-03" db="EMBL/GenBank/DDBJ databases">
        <title>Bradyrhizobium diversity isolated from nodules of Indigofera sp.</title>
        <authorList>
            <person name="Klepa M."/>
            <person name="Helene L."/>
            <person name="Hungria M."/>
        </authorList>
    </citation>
    <scope>NUCLEOTIDE SEQUENCE [LARGE SCALE GENOMIC DNA]</scope>
    <source>
        <strain evidence="1 2">WSM 1791</strain>
    </source>
</reference>
<evidence type="ECO:0000313" key="1">
    <source>
        <dbReference type="EMBL" id="NOJ39976.1"/>
    </source>
</evidence>
<accession>A0A7Y4LVA8</accession>
<dbReference type="Gene3D" id="3.40.50.2000">
    <property type="entry name" value="Glycogen Phosphorylase B"/>
    <property type="match status" value="2"/>
</dbReference>
<comment type="caution">
    <text evidence="1">The sequence shown here is derived from an EMBL/GenBank/DDBJ whole genome shotgun (WGS) entry which is preliminary data.</text>
</comment>
<name>A0A7Y4LVA8_9BRAD</name>
<keyword evidence="1" id="KW-0808">Transferase</keyword>
<dbReference type="Proteomes" id="UP000544122">
    <property type="component" value="Unassembled WGS sequence"/>
</dbReference>
<proteinExistence type="predicted"/>
<dbReference type="RefSeq" id="WP_171579219.1">
    <property type="nucleotide sequence ID" value="NZ_JAAVLX010000003.1"/>
</dbReference>
<dbReference type="PANTHER" id="PTHR12526">
    <property type="entry name" value="GLYCOSYLTRANSFERASE"/>
    <property type="match status" value="1"/>
</dbReference>
<protein>
    <submittedName>
        <fullName evidence="1">Glycosyltransferase</fullName>
    </submittedName>
</protein>
<gene>
    <name evidence="1" type="ORF">HCN58_10245</name>
</gene>
<sequence>MKTRHFHLWQRCWKRIGAKSEELSSDIPEGVFLSALRDVPCLVLLGAPGLGKTSEIHLEAQSSIARGEAADIISLGRLTSIAELESLVISKVKRLELQGRIWNLFLDGLDESLSQITQSHDALSSIFRKVSIHKELGEVKLRLTCRSAEWPSLLEASLKDIWGEVGTQTYELQELSEADIKVAASELPPERTQAFLSQIERREVEALAKRPVTLNMLLDVFEQHSELPVKRAQLYREALLSSIDASNKNRRDVRLDARSQLMVAARIAAASIFSNSTEIAIDVRSVQEAGRIVAISEISGGYEPADSGSFPVEEVELQQALLTPLFAPVGETLFVWSHQTFAEFLAAYYLIERKLTPQSILDFLRSAEGDRIPPQLSEVSAWLASMDGALFNALTESNPEILLSSDVASASPEARESLVRGLLERFDRAELHDFNLLDRLRYDRLGHPRLAEQLLPYIVGRGKDIVARRAAIDIAEANGGLGISHTLASIALDPTENLHIRTQAAAAVEKVGDDASRLRLRELIHGSPADENDELKGWALKALWPKHLSVKELVASLTPEKNSSWIGSYASFVSTLELPELNDADAQEVLGWIAVVASYEERDYTFDRAIPRILNRVWDSIDRPAVLSSVAELFLGLFSSAKYTILQRSADDILSRISRESGRRLSLVQEIVKRSTSESWSWLAYAFPFPLLTLDDLPWLLERIRSPSEQFPEAAAAQLILAVMPKDSIEEYGAVWAAAEDSEVLSSGLQSLFSCQIDSPTSNWQRDDYKRRQSEQADVKKKRFDALQALENRLRTVEAENSFGWWELNLAFLANEQGILEGEFKSDLTETPLWANITDFLRDRLFITAVRYLTENKLVSSSWVGTNTFHRPAAAGYRALRLLLKLDRAAFLGLTAAAWRDWCASIFVSFNEDSEGIEARNIIVRRAYELAPDRVQRLLVRLFRKGSEFDARNAVRLLDQSYDERLGAFLWAMFRRLAPGKVRAIIIGCLARQSYAPVVSQLLHDLDRNSTLPNDVYSIEEFVAGASSVLQSDPATVWPVFSRYKDRNTELALQIVRSFDYESSFTSKMSEMDLADFFIWTYREIPPPSDKERGGARWVGPDEEIDQLRHGVLRRLTTLGTPLAVASALRIATEVAEAPWLKYHVLDARRALDATTWRLREPSEVVATIALQGSIEPPRSTKTVLESNAAAGLDALQGVEEVLQALPSERIEAAIQDFREPSRINRRTILSVATEWRSGHGGVSTLNRELCIALARLGHEVTCIVLNAAAHEISQARAAGVQIVTPRPDPFIAADDIIARLLLFSKRGLDEYAPELVIGHDHITGSAARHIAQDVYGVPYIHFVHTLPEEIERHKTRGSQSVLKGAMKAQVQIEQCKSANMVVAIGPRIFRQISGRLSRADVPVVQMWPGLNPALVNHVVDVSSPRGADCLLIARFEDPVLKGAPIACHAISKINSNWRGDPWTRPKLIMRGFTFEGVDDEIRAIDGYKAAEPYVTCRPYTQIEDEIAEDICGASVILMPSASEGFGLSALEAIAAGIPALISAESGLAQLLIQEKLSPAVASIAREWVVDVTGKDTDVITADWALRIERIVANPEAAFDQARRLKADLSSVLSWENTARRFSMQIEECLFKSAAKAI</sequence>
<evidence type="ECO:0000313" key="2">
    <source>
        <dbReference type="Proteomes" id="UP000544122"/>
    </source>
</evidence>
<organism evidence="1 2">
    <name type="scientific">Bradyrhizobium australiense</name>
    <dbReference type="NCBI Taxonomy" id="2721161"/>
    <lineage>
        <taxon>Bacteria</taxon>
        <taxon>Pseudomonadati</taxon>
        <taxon>Pseudomonadota</taxon>
        <taxon>Alphaproteobacteria</taxon>
        <taxon>Hyphomicrobiales</taxon>
        <taxon>Nitrobacteraceae</taxon>
        <taxon>Bradyrhizobium</taxon>
    </lineage>
</organism>
<dbReference type="GO" id="GO:0016740">
    <property type="term" value="F:transferase activity"/>
    <property type="evidence" value="ECO:0007669"/>
    <property type="project" value="UniProtKB-KW"/>
</dbReference>
<dbReference type="EMBL" id="JAAVLX010000003">
    <property type="protein sequence ID" value="NOJ39976.1"/>
    <property type="molecule type" value="Genomic_DNA"/>
</dbReference>
<dbReference type="Pfam" id="PF20706">
    <property type="entry name" value="GT4-conflict"/>
    <property type="match status" value="1"/>
</dbReference>
<keyword evidence="2" id="KW-1185">Reference proteome</keyword>
<dbReference type="SUPFAM" id="SSF53756">
    <property type="entry name" value="UDP-Glycosyltransferase/glycogen phosphorylase"/>
    <property type="match status" value="1"/>
</dbReference>